<gene>
    <name evidence="2" type="ORF">CCS41_04305</name>
</gene>
<dbReference type="AlphaFoldDB" id="A0A2U8I407"/>
<evidence type="ECO:0000313" key="2">
    <source>
        <dbReference type="EMBL" id="AWK13872.1"/>
    </source>
</evidence>
<proteinExistence type="predicted"/>
<reference evidence="2 3" key="1">
    <citation type="submission" date="2017-05" db="EMBL/GenBank/DDBJ databases">
        <title>Genome sequence of Candidatus Fukatsuia symbiotica and Candidatus Hamiltonella defensa from Acyrthosiphon pisum strain 5D.</title>
        <authorList>
            <person name="Patel V.A."/>
            <person name="Chevignon G."/>
            <person name="Russell J.A."/>
            <person name="Oliver K.M."/>
        </authorList>
    </citation>
    <scope>NUCLEOTIDE SEQUENCE [LARGE SCALE GENOMIC DNA]</scope>
    <source>
        <strain evidence="2 3">5D</strain>
    </source>
</reference>
<dbReference type="GO" id="GO:0003676">
    <property type="term" value="F:nucleic acid binding"/>
    <property type="evidence" value="ECO:0007669"/>
    <property type="project" value="InterPro"/>
</dbReference>
<dbReference type="KEGG" id="fsm:CCS41_04305"/>
<keyword evidence="3" id="KW-1185">Reference proteome</keyword>
<dbReference type="InterPro" id="IPR001584">
    <property type="entry name" value="Integrase_cat-core"/>
</dbReference>
<dbReference type="GO" id="GO:0015074">
    <property type="term" value="P:DNA integration"/>
    <property type="evidence" value="ECO:0007669"/>
    <property type="project" value="InterPro"/>
</dbReference>
<dbReference type="Gene3D" id="3.30.420.10">
    <property type="entry name" value="Ribonuclease H-like superfamily/Ribonuclease H"/>
    <property type="match status" value="1"/>
</dbReference>
<name>A0A2U8I407_9GAMM</name>
<protein>
    <submittedName>
        <fullName evidence="2">IS481 family transposase</fullName>
    </submittedName>
</protein>
<organism evidence="2 3">
    <name type="scientific">Candidatus Fukatsuia symbiotica</name>
    <dbReference type="NCBI Taxonomy" id="1878942"/>
    <lineage>
        <taxon>Bacteria</taxon>
        <taxon>Pseudomonadati</taxon>
        <taxon>Pseudomonadota</taxon>
        <taxon>Gammaproteobacteria</taxon>
        <taxon>Enterobacterales</taxon>
        <taxon>Yersiniaceae</taxon>
        <taxon>Candidatus Fukatsuia</taxon>
    </lineage>
</organism>
<evidence type="ECO:0000259" key="1">
    <source>
        <dbReference type="PROSITE" id="PS50994"/>
    </source>
</evidence>
<dbReference type="InterPro" id="IPR036397">
    <property type="entry name" value="RNaseH_sf"/>
</dbReference>
<dbReference type="Proteomes" id="UP000261875">
    <property type="component" value="Chromosome"/>
</dbReference>
<dbReference type="EMBL" id="CP021659">
    <property type="protein sequence ID" value="AWK13872.1"/>
    <property type="molecule type" value="Genomic_DNA"/>
</dbReference>
<dbReference type="InterPro" id="IPR012337">
    <property type="entry name" value="RNaseH-like_sf"/>
</dbReference>
<feature type="domain" description="Integrase catalytic" evidence="1">
    <location>
        <begin position="52"/>
        <end position="228"/>
    </location>
</feature>
<sequence length="254" mass="29456">MMGKTVSDLENIKKRLSALEAKVAQEGYLLTEAQLQALEKVQDKREAHGQIETQHPGYLGSQDTYYVGHIKGVGKMYQQTFVDTYSRVAFAKVYTEKNALVAADMLNDQVLPLYDEQAVPLLRILTDRGSEYSGKKETHAYQLYLELEDIEHTRTKAYSPQTNGICERFHKTMKNEGYDVMFRRKIYSSLEDIQQDIDKWLAFYNRERPHSGWYCYGKTPWETWIASKELVKEKQLDNLFEPSHSQTTLTNSMA</sequence>
<dbReference type="SUPFAM" id="SSF53098">
    <property type="entry name" value="Ribonuclease H-like"/>
    <property type="match status" value="1"/>
</dbReference>
<evidence type="ECO:0000313" key="3">
    <source>
        <dbReference type="Proteomes" id="UP000261875"/>
    </source>
</evidence>
<accession>A0A2U8I407</accession>
<dbReference type="Pfam" id="PF13683">
    <property type="entry name" value="rve_3"/>
    <property type="match status" value="1"/>
</dbReference>
<dbReference type="OrthoDB" id="9774685at2"/>
<dbReference type="PROSITE" id="PS50994">
    <property type="entry name" value="INTEGRASE"/>
    <property type="match status" value="1"/>
</dbReference>